<organism evidence="2 3">
    <name type="scientific">Ectocarpus siliculosus</name>
    <name type="common">Brown alga</name>
    <name type="synonym">Conferva siliculosa</name>
    <dbReference type="NCBI Taxonomy" id="2880"/>
    <lineage>
        <taxon>Eukaryota</taxon>
        <taxon>Sar</taxon>
        <taxon>Stramenopiles</taxon>
        <taxon>Ochrophyta</taxon>
        <taxon>PX clade</taxon>
        <taxon>Phaeophyceae</taxon>
        <taxon>Ectocarpales</taxon>
        <taxon>Ectocarpaceae</taxon>
        <taxon>Ectocarpus</taxon>
    </lineage>
</organism>
<name>D7G9J0_ECTSI</name>
<dbReference type="AlphaFoldDB" id="D7G9J0"/>
<feature type="region of interest" description="Disordered" evidence="1">
    <location>
        <begin position="61"/>
        <end position="85"/>
    </location>
</feature>
<proteinExistence type="predicted"/>
<feature type="compositionally biased region" description="Acidic residues" evidence="1">
    <location>
        <begin position="61"/>
        <end position="79"/>
    </location>
</feature>
<gene>
    <name evidence="2" type="ORF">Esi_0986_0003</name>
</gene>
<dbReference type="EMBL" id="FN649760">
    <property type="protein sequence ID" value="CBJ34100.1"/>
    <property type="molecule type" value="Genomic_DNA"/>
</dbReference>
<sequence>MEAGIPTRRPITGSTAECVKEPPWEAVRQEAAKTAMEAARLVKAAQTSAFELKAIEEVEAAEALDSEEDEGEDHIDGDDGAYGST</sequence>
<evidence type="ECO:0000313" key="3">
    <source>
        <dbReference type="Proteomes" id="UP000002630"/>
    </source>
</evidence>
<keyword evidence="3" id="KW-1185">Reference proteome</keyword>
<evidence type="ECO:0000313" key="2">
    <source>
        <dbReference type="EMBL" id="CBJ34100.1"/>
    </source>
</evidence>
<reference evidence="2 3" key="1">
    <citation type="journal article" date="2010" name="Nature">
        <title>The Ectocarpus genome and the independent evolution of multicellularity in brown algae.</title>
        <authorList>
            <person name="Cock J.M."/>
            <person name="Sterck L."/>
            <person name="Rouze P."/>
            <person name="Scornet D."/>
            <person name="Allen A.E."/>
            <person name="Amoutzias G."/>
            <person name="Anthouard V."/>
            <person name="Artiguenave F."/>
            <person name="Aury J.M."/>
            <person name="Badger J.H."/>
            <person name="Beszteri B."/>
            <person name="Billiau K."/>
            <person name="Bonnet E."/>
            <person name="Bothwell J.H."/>
            <person name="Bowler C."/>
            <person name="Boyen C."/>
            <person name="Brownlee C."/>
            <person name="Carrano C.J."/>
            <person name="Charrier B."/>
            <person name="Cho G.Y."/>
            <person name="Coelho S.M."/>
            <person name="Collen J."/>
            <person name="Corre E."/>
            <person name="Da Silva C."/>
            <person name="Delage L."/>
            <person name="Delaroque N."/>
            <person name="Dittami S.M."/>
            <person name="Doulbeau S."/>
            <person name="Elias M."/>
            <person name="Farnham G."/>
            <person name="Gachon C.M."/>
            <person name="Gschloessl B."/>
            <person name="Heesch S."/>
            <person name="Jabbari K."/>
            <person name="Jubin C."/>
            <person name="Kawai H."/>
            <person name="Kimura K."/>
            <person name="Kloareg B."/>
            <person name="Kupper F.C."/>
            <person name="Lang D."/>
            <person name="Le Bail A."/>
            <person name="Leblanc C."/>
            <person name="Lerouge P."/>
            <person name="Lohr M."/>
            <person name="Lopez P.J."/>
            <person name="Martens C."/>
            <person name="Maumus F."/>
            <person name="Michel G."/>
            <person name="Miranda-Saavedra D."/>
            <person name="Morales J."/>
            <person name="Moreau H."/>
            <person name="Motomura T."/>
            <person name="Nagasato C."/>
            <person name="Napoli C.A."/>
            <person name="Nelson D.R."/>
            <person name="Nyvall-Collen P."/>
            <person name="Peters A.F."/>
            <person name="Pommier C."/>
            <person name="Potin P."/>
            <person name="Poulain J."/>
            <person name="Quesneville H."/>
            <person name="Read B."/>
            <person name="Rensing S.A."/>
            <person name="Ritter A."/>
            <person name="Rousvoal S."/>
            <person name="Samanta M."/>
            <person name="Samson G."/>
            <person name="Schroeder D.C."/>
            <person name="Segurens B."/>
            <person name="Strittmatter M."/>
            <person name="Tonon T."/>
            <person name="Tregear J.W."/>
            <person name="Valentin K."/>
            <person name="von Dassow P."/>
            <person name="Yamagishi T."/>
            <person name="Van de Peer Y."/>
            <person name="Wincker P."/>
        </authorList>
    </citation>
    <scope>NUCLEOTIDE SEQUENCE [LARGE SCALE GENOMIC DNA]</scope>
    <source>
        <strain evidence="3">Ec32 / CCAP1310/4</strain>
    </source>
</reference>
<protein>
    <submittedName>
        <fullName evidence="2">Uncharacterized protein</fullName>
    </submittedName>
</protein>
<evidence type="ECO:0000256" key="1">
    <source>
        <dbReference type="SAM" id="MobiDB-lite"/>
    </source>
</evidence>
<dbReference type="Proteomes" id="UP000002630">
    <property type="component" value="Unassembled WGS sequence"/>
</dbReference>
<accession>D7G9J0</accession>
<dbReference type="InParanoid" id="D7G9J0"/>